<comment type="caution">
    <text evidence="3">The sequence shown here is derived from an EMBL/GenBank/DDBJ whole genome shotgun (WGS) entry which is preliminary data.</text>
</comment>
<feature type="compositionally biased region" description="Basic and acidic residues" evidence="2">
    <location>
        <begin position="116"/>
        <end position="125"/>
    </location>
</feature>
<dbReference type="RefSeq" id="XP_060283937.1">
    <property type="nucleotide sequence ID" value="XM_060431446.1"/>
</dbReference>
<sequence>MQGFNMGRYVPPDQEGVMSGNRLHGKHPLGSRASRLPADGSLTVRFEMPFAIWCAGCPKPTLIGQGVRFNAAKRRVGSYHSTPIFSFRMRHADCGADIEIRTDPRNTAYEVVSGARRREDARPEPGDSLVGDSSFGVGEGGAGAGAIVTEAERRDGRERAFAKLERTIEDRARVAVATERIGELRDAAARQWEDPYARNRRLRRAFREGRRAREGEAARAEDLRDRMSLGIELVAAREEDTVRARLVDFGTVPEEEEEGDGTVIGDGAGRGRVDEALARPLFGVRAGEAELGRGREPERPMAKMKGKLKSELAASKRRESLVSEVVGNTRAAKDPFLAFGSKEVSKTPTRLPGIIRKRRAEDGPDPPEGEPPMMKMATSSLVSYDSD</sequence>
<organism evidence="3 4">
    <name type="scientific">Phialemonium atrogriseum</name>
    <dbReference type="NCBI Taxonomy" id="1093897"/>
    <lineage>
        <taxon>Eukaryota</taxon>
        <taxon>Fungi</taxon>
        <taxon>Dikarya</taxon>
        <taxon>Ascomycota</taxon>
        <taxon>Pezizomycotina</taxon>
        <taxon>Sordariomycetes</taxon>
        <taxon>Sordariomycetidae</taxon>
        <taxon>Cephalothecales</taxon>
        <taxon>Cephalothecaceae</taxon>
        <taxon>Phialemonium</taxon>
    </lineage>
</organism>
<feature type="compositionally biased region" description="Basic and acidic residues" evidence="2">
    <location>
        <begin position="288"/>
        <end position="301"/>
    </location>
</feature>
<dbReference type="GeneID" id="85314633"/>
<proteinExistence type="inferred from homology"/>
<evidence type="ECO:0000313" key="3">
    <source>
        <dbReference type="EMBL" id="KAK1767724.1"/>
    </source>
</evidence>
<dbReference type="GO" id="GO:0000398">
    <property type="term" value="P:mRNA splicing, via spliceosome"/>
    <property type="evidence" value="ECO:0007669"/>
    <property type="project" value="InterPro"/>
</dbReference>
<dbReference type="Pfam" id="PF04502">
    <property type="entry name" value="Saf4_Yju2"/>
    <property type="match status" value="1"/>
</dbReference>
<comment type="similarity">
    <text evidence="1">Belongs to the CWC16 family.</text>
</comment>
<protein>
    <submittedName>
        <fullName evidence="3">CWC16 protein</fullName>
    </submittedName>
</protein>
<dbReference type="EMBL" id="MU839007">
    <property type="protein sequence ID" value="KAK1767724.1"/>
    <property type="molecule type" value="Genomic_DNA"/>
</dbReference>
<accession>A0AAJ0C079</accession>
<evidence type="ECO:0000256" key="2">
    <source>
        <dbReference type="SAM" id="MobiDB-lite"/>
    </source>
</evidence>
<feature type="compositionally biased region" description="Polar residues" evidence="2">
    <location>
        <begin position="377"/>
        <end position="387"/>
    </location>
</feature>
<keyword evidence="4" id="KW-1185">Reference proteome</keyword>
<dbReference type="GO" id="GO:0005684">
    <property type="term" value="C:U2-type spliceosomal complex"/>
    <property type="evidence" value="ECO:0007669"/>
    <property type="project" value="TreeGrafter"/>
</dbReference>
<name>A0AAJ0C079_9PEZI</name>
<feature type="region of interest" description="Disordered" evidence="2">
    <location>
        <begin position="343"/>
        <end position="387"/>
    </location>
</feature>
<gene>
    <name evidence="3" type="ORF">QBC33DRAFT_585686</name>
</gene>
<evidence type="ECO:0000313" key="4">
    <source>
        <dbReference type="Proteomes" id="UP001244011"/>
    </source>
</evidence>
<feature type="region of interest" description="Disordered" evidence="2">
    <location>
        <begin position="114"/>
        <end position="135"/>
    </location>
</feature>
<reference evidence="3" key="1">
    <citation type="submission" date="2023-06" db="EMBL/GenBank/DDBJ databases">
        <title>Genome-scale phylogeny and comparative genomics of the fungal order Sordariales.</title>
        <authorList>
            <consortium name="Lawrence Berkeley National Laboratory"/>
            <person name="Hensen N."/>
            <person name="Bonometti L."/>
            <person name="Westerberg I."/>
            <person name="Brannstrom I.O."/>
            <person name="Guillou S."/>
            <person name="Cros-Aarteil S."/>
            <person name="Calhoun S."/>
            <person name="Haridas S."/>
            <person name="Kuo A."/>
            <person name="Mondo S."/>
            <person name="Pangilinan J."/>
            <person name="Riley R."/>
            <person name="Labutti K."/>
            <person name="Andreopoulos B."/>
            <person name="Lipzen A."/>
            <person name="Chen C."/>
            <person name="Yanf M."/>
            <person name="Daum C."/>
            <person name="Ng V."/>
            <person name="Clum A."/>
            <person name="Steindorff A."/>
            <person name="Ohm R."/>
            <person name="Martin F."/>
            <person name="Silar P."/>
            <person name="Natvig D."/>
            <person name="Lalanne C."/>
            <person name="Gautier V."/>
            <person name="Ament-Velasquez S.L."/>
            <person name="Kruys A."/>
            <person name="Hutchinson M.I."/>
            <person name="Powell A.J."/>
            <person name="Barry K."/>
            <person name="Miller A.N."/>
            <person name="Grigoriev I.V."/>
            <person name="Debuchy R."/>
            <person name="Gladieux P."/>
            <person name="Thoren M.H."/>
            <person name="Johannesson H."/>
        </authorList>
    </citation>
    <scope>NUCLEOTIDE SEQUENCE</scope>
    <source>
        <strain evidence="3">8032-3</strain>
    </source>
</reference>
<dbReference type="AlphaFoldDB" id="A0AAJ0C079"/>
<dbReference type="Proteomes" id="UP001244011">
    <property type="component" value="Unassembled WGS sequence"/>
</dbReference>
<dbReference type="GO" id="GO:0071014">
    <property type="term" value="C:post-mRNA release spliceosomal complex"/>
    <property type="evidence" value="ECO:0007669"/>
    <property type="project" value="TreeGrafter"/>
</dbReference>
<dbReference type="InterPro" id="IPR007590">
    <property type="entry name" value="Saf4/Yju2"/>
</dbReference>
<evidence type="ECO:0000256" key="1">
    <source>
        <dbReference type="ARBA" id="ARBA00005595"/>
    </source>
</evidence>
<feature type="region of interest" description="Disordered" evidence="2">
    <location>
        <begin position="1"/>
        <end position="36"/>
    </location>
</feature>
<dbReference type="PANTHER" id="PTHR12111">
    <property type="entry name" value="SPLICING FACTOR YJU2"/>
    <property type="match status" value="1"/>
</dbReference>
<feature type="region of interest" description="Disordered" evidence="2">
    <location>
        <begin position="288"/>
        <end position="312"/>
    </location>
</feature>
<dbReference type="PANTHER" id="PTHR12111:SF2">
    <property type="entry name" value="SPLICING FACTOR YJU2B-RELATED"/>
    <property type="match status" value="1"/>
</dbReference>